<comment type="caution">
    <text evidence="19">The sequence shown here is derived from an EMBL/GenBank/DDBJ whole genome shotgun (WGS) entry which is preliminary data.</text>
</comment>
<evidence type="ECO:0000256" key="9">
    <source>
        <dbReference type="ARBA" id="ARBA00023065"/>
    </source>
</evidence>
<dbReference type="Proteomes" id="UP000013165">
    <property type="component" value="Unassembled WGS sequence"/>
</dbReference>
<evidence type="ECO:0000256" key="11">
    <source>
        <dbReference type="ARBA" id="ARBA00023136"/>
    </source>
</evidence>
<evidence type="ECO:0000256" key="14">
    <source>
        <dbReference type="PROSITE-ProRule" id="PRU01360"/>
    </source>
</evidence>
<evidence type="ECO:0000313" key="19">
    <source>
        <dbReference type="EMBL" id="ENO15133.1"/>
    </source>
</evidence>
<dbReference type="OrthoDB" id="8663017at2"/>
<feature type="domain" description="TonB-dependent receptor-like beta-barrel" evidence="17">
    <location>
        <begin position="227"/>
        <end position="661"/>
    </location>
</feature>
<keyword evidence="20" id="KW-1185">Reference proteome</keyword>
<keyword evidence="7 16" id="KW-0732">Signal</keyword>
<gene>
    <name evidence="19" type="ORF">J057_07281</name>
</gene>
<dbReference type="PANTHER" id="PTHR32552">
    <property type="entry name" value="FERRICHROME IRON RECEPTOR-RELATED"/>
    <property type="match status" value="1"/>
</dbReference>
<dbReference type="GO" id="GO:0015891">
    <property type="term" value="P:siderophore transport"/>
    <property type="evidence" value="ECO:0007669"/>
    <property type="project" value="InterPro"/>
</dbReference>
<dbReference type="Gene3D" id="2.170.130.10">
    <property type="entry name" value="TonB-dependent receptor, plug domain"/>
    <property type="match status" value="1"/>
</dbReference>
<evidence type="ECO:0000259" key="17">
    <source>
        <dbReference type="Pfam" id="PF00593"/>
    </source>
</evidence>
<keyword evidence="8" id="KW-0408">Iron</keyword>
<comment type="similarity">
    <text evidence="2 14 15">Belongs to the TonB-dependent receptor family.</text>
</comment>
<evidence type="ECO:0000256" key="2">
    <source>
        <dbReference type="ARBA" id="ARBA00009810"/>
    </source>
</evidence>
<keyword evidence="3 14" id="KW-0813">Transport</keyword>
<sequence length="690" mass="77739">MPLPSVPVRRLTRAVRNALPLALIGIAPVTLAQGDTTALDALVVTDTALKVEAPLVETPRPASVVEREELEERNVQSLDETFRYRAGVLSGMYGADNDTDWFKVRGFDQSTYQDGLRIYREGYYQWLPEPYGIERVELLKGPASILYGEAPPGGVINVISKRPTDDPKGQIQVQAGNREHRQVALDSSGELTEDARYRMVGLYKYREGDINKTENERYYVAPSFEFDIGERTQLTVLASFQKDDAVPTNSFKTKYGTVENTPYGKIDPETNLGEPGYDQNNREQAAIGYELRHDFNDTWTFEQKARYNRLDLDLRSSYAFFMVDDRRVDRGIVYRDGRTRSWTIDNHLIGNFYTERTENTLLIGIDYQNLGTNGKELPVANEYPFGQPLDVFDPVYGNYAPVDPSLLITRDIDKQQTGVYIQDQLRIDDRWILLGSARYDHSETDNLDVTNDELRQADVEEVTWSAGLMYLASNGVSPYISYSESFEPQTQTDENGQLYDPITGKQYEAGFKYAPRNLDGYITAAVFDISQENSLVTAPGGGGVQIQAGERESRGFELEGVAYLTPQLQMLAAYTYTDSETKDKANNTESHVPLIPRHMASAWLDYTLANLAPGLKVGGGARYVGESKDGDTVVKSYTVFDVMASYDIDEHWSTQLNINNVADKEYIAGCDYWCYYGESRSIIGSVSYNW</sequence>
<dbReference type="InterPro" id="IPR036942">
    <property type="entry name" value="Beta-barrel_TonB_sf"/>
</dbReference>
<dbReference type="STRING" id="626887.J057_07281"/>
<dbReference type="HOGENOM" id="CLU_008287_9_0_6"/>
<dbReference type="InterPro" id="IPR010105">
    <property type="entry name" value="TonB_sidphr_rcpt"/>
</dbReference>
<evidence type="ECO:0000256" key="5">
    <source>
        <dbReference type="ARBA" id="ARBA00022496"/>
    </source>
</evidence>
<keyword evidence="9" id="KW-0406">Ion transport</keyword>
<keyword evidence="6 14" id="KW-0812">Transmembrane</keyword>
<evidence type="ECO:0000259" key="18">
    <source>
        <dbReference type="Pfam" id="PF07715"/>
    </source>
</evidence>
<dbReference type="InterPro" id="IPR037066">
    <property type="entry name" value="Plug_dom_sf"/>
</dbReference>
<name>N6X251_9GAMM</name>
<evidence type="ECO:0000256" key="3">
    <source>
        <dbReference type="ARBA" id="ARBA00022448"/>
    </source>
</evidence>
<dbReference type="InterPro" id="IPR012910">
    <property type="entry name" value="Plug_dom"/>
</dbReference>
<dbReference type="GO" id="GO:0009279">
    <property type="term" value="C:cell outer membrane"/>
    <property type="evidence" value="ECO:0007669"/>
    <property type="project" value="UniProtKB-SubCell"/>
</dbReference>
<dbReference type="PANTHER" id="PTHR32552:SF68">
    <property type="entry name" value="FERRICHROME OUTER MEMBRANE TRANSPORTER_PHAGE RECEPTOR"/>
    <property type="match status" value="1"/>
</dbReference>
<keyword evidence="13 14" id="KW-0998">Cell outer membrane</keyword>
<evidence type="ECO:0000256" key="4">
    <source>
        <dbReference type="ARBA" id="ARBA00022452"/>
    </source>
</evidence>
<keyword evidence="11 14" id="KW-0472">Membrane</keyword>
<feature type="domain" description="TonB-dependent receptor plug" evidence="18">
    <location>
        <begin position="55"/>
        <end position="155"/>
    </location>
</feature>
<evidence type="ECO:0000313" key="20">
    <source>
        <dbReference type="Proteomes" id="UP000013165"/>
    </source>
</evidence>
<protein>
    <submittedName>
        <fullName evidence="19">TonB-dependent siderophore receptor</fullName>
    </submittedName>
</protein>
<feature type="chain" id="PRO_5004127478" evidence="16">
    <location>
        <begin position="33"/>
        <end position="690"/>
    </location>
</feature>
<feature type="signal peptide" evidence="16">
    <location>
        <begin position="1"/>
        <end position="32"/>
    </location>
</feature>
<evidence type="ECO:0000256" key="12">
    <source>
        <dbReference type="ARBA" id="ARBA00023170"/>
    </source>
</evidence>
<evidence type="ECO:0000256" key="15">
    <source>
        <dbReference type="RuleBase" id="RU003357"/>
    </source>
</evidence>
<proteinExistence type="inferred from homology"/>
<dbReference type="RefSeq" id="WP_004579429.1">
    <property type="nucleotide sequence ID" value="NZ_AP028878.1"/>
</dbReference>
<dbReference type="eggNOG" id="COG4773">
    <property type="taxonomic scope" value="Bacteria"/>
</dbReference>
<evidence type="ECO:0000256" key="1">
    <source>
        <dbReference type="ARBA" id="ARBA00004571"/>
    </source>
</evidence>
<evidence type="ECO:0000256" key="16">
    <source>
        <dbReference type="SAM" id="SignalP"/>
    </source>
</evidence>
<evidence type="ECO:0000256" key="8">
    <source>
        <dbReference type="ARBA" id="ARBA00023004"/>
    </source>
</evidence>
<organism evidence="19 20">
    <name type="scientific">Marinobacter nanhaiticus D15-8W</name>
    <dbReference type="NCBI Taxonomy" id="626887"/>
    <lineage>
        <taxon>Bacteria</taxon>
        <taxon>Pseudomonadati</taxon>
        <taxon>Pseudomonadota</taxon>
        <taxon>Gammaproteobacteria</taxon>
        <taxon>Pseudomonadales</taxon>
        <taxon>Marinobacteraceae</taxon>
        <taxon>Marinobacter</taxon>
    </lineage>
</organism>
<comment type="subcellular location">
    <subcellularLocation>
        <location evidence="1 14">Cell outer membrane</location>
        <topology evidence="1 14">Multi-pass membrane protein</topology>
    </subcellularLocation>
</comment>
<accession>N6X251</accession>
<dbReference type="GO" id="GO:0015344">
    <property type="term" value="F:siderophore uptake transmembrane transporter activity"/>
    <property type="evidence" value="ECO:0007669"/>
    <property type="project" value="TreeGrafter"/>
</dbReference>
<dbReference type="EMBL" id="APLQ01000011">
    <property type="protein sequence ID" value="ENO15133.1"/>
    <property type="molecule type" value="Genomic_DNA"/>
</dbReference>
<dbReference type="PROSITE" id="PS52016">
    <property type="entry name" value="TONB_DEPENDENT_REC_3"/>
    <property type="match status" value="1"/>
</dbReference>
<dbReference type="CDD" id="cd01347">
    <property type="entry name" value="ligand_gated_channel"/>
    <property type="match status" value="1"/>
</dbReference>
<keyword evidence="5" id="KW-0410">Iron transport</keyword>
<dbReference type="GO" id="GO:0038023">
    <property type="term" value="F:signaling receptor activity"/>
    <property type="evidence" value="ECO:0007669"/>
    <property type="project" value="InterPro"/>
</dbReference>
<dbReference type="SUPFAM" id="SSF56935">
    <property type="entry name" value="Porins"/>
    <property type="match status" value="1"/>
</dbReference>
<dbReference type="PATRIC" id="fig|626887.3.peg.1443"/>
<dbReference type="Pfam" id="PF07715">
    <property type="entry name" value="Plug"/>
    <property type="match status" value="1"/>
</dbReference>
<evidence type="ECO:0000256" key="13">
    <source>
        <dbReference type="ARBA" id="ARBA00023237"/>
    </source>
</evidence>
<keyword evidence="10 15" id="KW-0798">TonB box</keyword>
<evidence type="ECO:0000256" key="10">
    <source>
        <dbReference type="ARBA" id="ARBA00023077"/>
    </source>
</evidence>
<keyword evidence="4 14" id="KW-1134">Transmembrane beta strand</keyword>
<evidence type="ECO:0000256" key="7">
    <source>
        <dbReference type="ARBA" id="ARBA00022729"/>
    </source>
</evidence>
<evidence type="ECO:0000256" key="6">
    <source>
        <dbReference type="ARBA" id="ARBA00022692"/>
    </source>
</evidence>
<dbReference type="Pfam" id="PF00593">
    <property type="entry name" value="TonB_dep_Rec_b-barrel"/>
    <property type="match status" value="1"/>
</dbReference>
<reference evidence="19 20" key="1">
    <citation type="journal article" date="2013" name="Genome Announc.">
        <title>Genome Sequence of the Polycyclic Aromatic Hydrocarbon-Degrading Bacterium Strain Marinobacter nanhaiticus D15-8WT.</title>
        <authorList>
            <person name="Cui Z."/>
            <person name="Gao W."/>
            <person name="Li Q."/>
            <person name="Xu G."/>
            <person name="Zheng L."/>
        </authorList>
    </citation>
    <scope>NUCLEOTIDE SEQUENCE [LARGE SCALE GENOMIC DNA]</scope>
    <source>
        <strain evidence="19 20">D15-8W</strain>
    </source>
</reference>
<dbReference type="Gene3D" id="2.40.170.20">
    <property type="entry name" value="TonB-dependent receptor, beta-barrel domain"/>
    <property type="match status" value="1"/>
</dbReference>
<dbReference type="NCBIfam" id="TIGR01783">
    <property type="entry name" value="TonB-siderophor"/>
    <property type="match status" value="1"/>
</dbReference>
<keyword evidence="12 19" id="KW-0675">Receptor</keyword>
<dbReference type="InterPro" id="IPR000531">
    <property type="entry name" value="Beta-barrel_TonB"/>
</dbReference>
<dbReference type="InterPro" id="IPR039426">
    <property type="entry name" value="TonB-dep_rcpt-like"/>
</dbReference>
<dbReference type="AlphaFoldDB" id="N6X251"/>